<organism evidence="1">
    <name type="scientific">Brassica oleracea</name>
    <name type="common">Wild cabbage</name>
    <dbReference type="NCBI Taxonomy" id="3712"/>
    <lineage>
        <taxon>Eukaryota</taxon>
        <taxon>Viridiplantae</taxon>
        <taxon>Streptophyta</taxon>
        <taxon>Embryophyta</taxon>
        <taxon>Tracheophyta</taxon>
        <taxon>Spermatophyta</taxon>
        <taxon>Magnoliopsida</taxon>
        <taxon>eudicotyledons</taxon>
        <taxon>Gunneridae</taxon>
        <taxon>Pentapetalae</taxon>
        <taxon>rosids</taxon>
        <taxon>malvids</taxon>
        <taxon>Brassicales</taxon>
        <taxon>Brassicaceae</taxon>
        <taxon>Brassiceae</taxon>
        <taxon>Brassica</taxon>
    </lineage>
</organism>
<sequence length="79" mass="8658">MLRKFDHLQSLANTNLELPGQIRAVQGSALNNVTAMTRVVVLDPYVVVYLSLWDDAAAAFRGHLNSTDVTQSVMVLTTV</sequence>
<dbReference type="AlphaFoldDB" id="A0A3P6HCL4"/>
<gene>
    <name evidence="1" type="ORF">BOLC6T39082H</name>
</gene>
<accession>A0A3P6HCL4</accession>
<protein>
    <submittedName>
        <fullName evidence="1">Uncharacterized protein</fullName>
    </submittedName>
</protein>
<evidence type="ECO:0000313" key="1">
    <source>
        <dbReference type="EMBL" id="VDD63629.1"/>
    </source>
</evidence>
<name>A0A3P6HCL4_BRAOL</name>
<proteinExistence type="predicted"/>
<dbReference type="EMBL" id="LR031880">
    <property type="protein sequence ID" value="VDD63629.1"/>
    <property type="molecule type" value="Genomic_DNA"/>
</dbReference>
<reference evidence="1" key="1">
    <citation type="submission" date="2018-11" db="EMBL/GenBank/DDBJ databases">
        <authorList>
            <consortium name="Genoscope - CEA"/>
            <person name="William W."/>
        </authorList>
    </citation>
    <scope>NUCLEOTIDE SEQUENCE</scope>
</reference>